<dbReference type="GO" id="GO:0035695">
    <property type="term" value="P:mitophagy by internal vacuole formation"/>
    <property type="evidence" value="ECO:0007669"/>
    <property type="project" value="TreeGrafter"/>
</dbReference>
<evidence type="ECO:0000259" key="14">
    <source>
        <dbReference type="Pfam" id="PF16026"/>
    </source>
</evidence>
<organism evidence="15 16">
    <name type="scientific">Folsomia candida</name>
    <name type="common">Springtail</name>
    <dbReference type="NCBI Taxonomy" id="158441"/>
    <lineage>
        <taxon>Eukaryota</taxon>
        <taxon>Metazoa</taxon>
        <taxon>Ecdysozoa</taxon>
        <taxon>Arthropoda</taxon>
        <taxon>Hexapoda</taxon>
        <taxon>Collembola</taxon>
        <taxon>Entomobryomorpha</taxon>
        <taxon>Isotomoidea</taxon>
        <taxon>Isotomidae</taxon>
        <taxon>Proisotominae</taxon>
        <taxon>Folsomia</taxon>
    </lineage>
</organism>
<evidence type="ECO:0000313" key="16">
    <source>
        <dbReference type="Proteomes" id="UP000198287"/>
    </source>
</evidence>
<evidence type="ECO:0000256" key="11">
    <source>
        <dbReference type="ARBA" id="ARBA00023136"/>
    </source>
</evidence>
<feature type="compositionally biased region" description="Low complexity" evidence="13">
    <location>
        <begin position="361"/>
        <end position="375"/>
    </location>
</feature>
<dbReference type="GO" id="GO:0008289">
    <property type="term" value="F:lipid binding"/>
    <property type="evidence" value="ECO:0007669"/>
    <property type="project" value="UniProtKB-KW"/>
</dbReference>
<feature type="compositionally biased region" description="Basic residues" evidence="13">
    <location>
        <begin position="263"/>
        <end position="273"/>
    </location>
</feature>
<evidence type="ECO:0000256" key="6">
    <source>
        <dbReference type="ARBA" id="ARBA00022490"/>
    </source>
</evidence>
<dbReference type="OrthoDB" id="6047381at2759"/>
<evidence type="ECO:0000313" key="15">
    <source>
        <dbReference type="EMBL" id="OXA57094.1"/>
    </source>
</evidence>
<evidence type="ECO:0000256" key="5">
    <source>
        <dbReference type="ARBA" id="ARBA00019863"/>
    </source>
</evidence>
<sequence length="637" mass="69923">MENIKISDEIQERLIKNKSILNAVEPTLDNNCLDILLGILQRRVEVDKEALFQFTQLRKETGDGHSSEVAIVAPILMRYSRGLKLVLELMRAVGKEVGAYEHDGEEDSSDLSGYHSDSDSAIMTSGNSPFVTPRARYNFLSRSEGGKSNQEIRHKSNKLCGVCSENTTGSVPIRYPLTSVTPKLTWGMITTMRSKQGFRPSLMQSTWTGGNLRQIVKMSGPGSAKSIGGSSFDSSISGAGGGVGGNSPDDLMRRQNPTTTPIRPRHVKIKNQLHKNYSLGKVSTASTDSSTSGCGASLTPSEEDSSVGSSSPAGEPSTTTAAANGVECVECITVVSVPDNQVISQGMNHRCSKPGHDNNQSISPSSNSTSSSTATTESDFVQDLKSEIAQLKRQLICANSTIYQIQEKTRQTGGLLRKVQMEPTAEPMAKSDRKAELIREYGSLYAQARVETMDALDNMPELLEADELKSKLLFSVVVLAFRSVQTRLAEIKEQVSNLLQFELHSQSNLHDDQLQPCQGKLVEALSDYLLSSQQKFDQTRCVEHVASQLWTTLYDYPCLRKCEGLLKYITKCVNTAWRLSNMTPPCILDYETRAFSRTTHVRFHSSDQSSEIIKTYLWPALIEGGNGICIHKGVVIT</sequence>
<protein>
    <recommendedName>
        <fullName evidence="5">Mitochondria-eating protein</fullName>
    </recommendedName>
    <alternativeName>
        <fullName evidence="12">Spermatogenesis-associated protein 18</fullName>
    </alternativeName>
</protein>
<evidence type="ECO:0000256" key="1">
    <source>
        <dbReference type="ARBA" id="ARBA00004294"/>
    </source>
</evidence>
<feature type="compositionally biased region" description="Low complexity" evidence="13">
    <location>
        <begin position="306"/>
        <end position="317"/>
    </location>
</feature>
<keyword evidence="7" id="KW-1000">Mitochondrion outer membrane</keyword>
<dbReference type="Pfam" id="PF16026">
    <property type="entry name" value="MIEAP"/>
    <property type="match status" value="1"/>
</dbReference>
<keyword evidence="8" id="KW-0175">Coiled coil</keyword>
<keyword evidence="9" id="KW-0446">Lipid-binding</keyword>
<accession>A0A226EJA4</accession>
<feature type="domain" description="Mitochondria-eating protein C-terminal" evidence="14">
    <location>
        <begin position="433"/>
        <end position="637"/>
    </location>
</feature>
<name>A0A226EJA4_FOLCA</name>
<evidence type="ECO:0000256" key="7">
    <source>
        <dbReference type="ARBA" id="ARBA00022787"/>
    </source>
</evidence>
<gene>
    <name evidence="15" type="ORF">Fcan01_06854</name>
</gene>
<feature type="compositionally biased region" description="Polar residues" evidence="13">
    <location>
        <begin position="281"/>
        <end position="294"/>
    </location>
</feature>
<evidence type="ECO:0000256" key="3">
    <source>
        <dbReference type="ARBA" id="ARBA00004496"/>
    </source>
</evidence>
<dbReference type="GO" id="GO:0005741">
    <property type="term" value="C:mitochondrial outer membrane"/>
    <property type="evidence" value="ECO:0007669"/>
    <property type="project" value="UniProtKB-SubCell"/>
</dbReference>
<keyword evidence="16" id="KW-1185">Reference proteome</keyword>
<evidence type="ECO:0000256" key="12">
    <source>
        <dbReference type="ARBA" id="ARBA00032687"/>
    </source>
</evidence>
<keyword evidence="11" id="KW-0472">Membrane</keyword>
<proteinExistence type="inferred from homology"/>
<comment type="subcellular location">
    <subcellularLocation>
        <location evidence="3">Cytoplasm</location>
    </subcellularLocation>
    <subcellularLocation>
        <location evidence="2">Mitochondrion matrix</location>
    </subcellularLocation>
    <subcellularLocation>
        <location evidence="1">Mitochondrion outer membrane</location>
    </subcellularLocation>
</comment>
<dbReference type="InterPro" id="IPR026169">
    <property type="entry name" value="MIEAP"/>
</dbReference>
<dbReference type="PANTHER" id="PTHR21771">
    <property type="entry name" value="MITOCHONDRIA-EATING PROTEIN-RELATED"/>
    <property type="match status" value="1"/>
</dbReference>
<keyword evidence="10" id="KW-0496">Mitochondrion</keyword>
<evidence type="ECO:0000256" key="9">
    <source>
        <dbReference type="ARBA" id="ARBA00023121"/>
    </source>
</evidence>
<evidence type="ECO:0000256" key="13">
    <source>
        <dbReference type="SAM" id="MobiDB-lite"/>
    </source>
</evidence>
<evidence type="ECO:0000256" key="2">
    <source>
        <dbReference type="ARBA" id="ARBA00004305"/>
    </source>
</evidence>
<keyword evidence="6" id="KW-0963">Cytoplasm</keyword>
<dbReference type="AlphaFoldDB" id="A0A226EJA4"/>
<dbReference type="PANTHER" id="PTHR21771:SF1">
    <property type="entry name" value="MITOCHONDRIA-EATING PROTEIN"/>
    <property type="match status" value="1"/>
</dbReference>
<comment type="similarity">
    <text evidence="4">Belongs to the MIEAP family.</text>
</comment>
<reference evidence="15 16" key="1">
    <citation type="submission" date="2015-12" db="EMBL/GenBank/DDBJ databases">
        <title>The genome of Folsomia candida.</title>
        <authorList>
            <person name="Faddeeva A."/>
            <person name="Derks M.F."/>
            <person name="Anvar Y."/>
            <person name="Smit S."/>
            <person name="Van Straalen N."/>
            <person name="Roelofs D."/>
        </authorList>
    </citation>
    <scope>NUCLEOTIDE SEQUENCE [LARGE SCALE GENOMIC DNA]</scope>
    <source>
        <strain evidence="15 16">VU population</strain>
        <tissue evidence="15">Whole body</tissue>
    </source>
</reference>
<dbReference type="Proteomes" id="UP000198287">
    <property type="component" value="Unassembled WGS sequence"/>
</dbReference>
<dbReference type="STRING" id="158441.A0A226EJA4"/>
<dbReference type="GO" id="GO:0035694">
    <property type="term" value="P:mitochondrial protein catabolic process"/>
    <property type="evidence" value="ECO:0007669"/>
    <property type="project" value="InterPro"/>
</dbReference>
<evidence type="ECO:0000256" key="10">
    <source>
        <dbReference type="ARBA" id="ARBA00023128"/>
    </source>
</evidence>
<feature type="compositionally biased region" description="Low complexity" evidence="13">
    <location>
        <begin position="223"/>
        <end position="237"/>
    </location>
</feature>
<dbReference type="GO" id="GO:0005759">
    <property type="term" value="C:mitochondrial matrix"/>
    <property type="evidence" value="ECO:0007669"/>
    <property type="project" value="UniProtKB-SubCell"/>
</dbReference>
<dbReference type="EMBL" id="LNIX01000003">
    <property type="protein sequence ID" value="OXA57094.1"/>
    <property type="molecule type" value="Genomic_DNA"/>
</dbReference>
<evidence type="ECO:0000256" key="8">
    <source>
        <dbReference type="ARBA" id="ARBA00023054"/>
    </source>
</evidence>
<feature type="region of interest" description="Disordered" evidence="13">
    <location>
        <begin position="345"/>
        <end position="375"/>
    </location>
</feature>
<comment type="caution">
    <text evidence="15">The sequence shown here is derived from an EMBL/GenBank/DDBJ whole genome shotgun (WGS) entry which is preliminary data.</text>
</comment>
<evidence type="ECO:0000256" key="4">
    <source>
        <dbReference type="ARBA" id="ARBA00008233"/>
    </source>
</evidence>
<feature type="region of interest" description="Disordered" evidence="13">
    <location>
        <begin position="101"/>
        <end position="127"/>
    </location>
</feature>
<feature type="region of interest" description="Disordered" evidence="13">
    <location>
        <begin position="220"/>
        <end position="320"/>
    </location>
</feature>
<dbReference type="InterPro" id="IPR031981">
    <property type="entry name" value="MIEAP_C"/>
</dbReference>